<keyword evidence="2" id="KW-1185">Reference proteome</keyword>
<evidence type="ECO:0000313" key="1">
    <source>
        <dbReference type="EMBL" id="KAJ7315585.1"/>
    </source>
</evidence>
<reference evidence="1" key="1">
    <citation type="submission" date="2023-03" db="EMBL/GenBank/DDBJ databases">
        <title>Massive genome expansion in bonnet fungi (Mycena s.s.) driven by repeated elements and novel gene families across ecological guilds.</title>
        <authorList>
            <consortium name="Lawrence Berkeley National Laboratory"/>
            <person name="Harder C.B."/>
            <person name="Miyauchi S."/>
            <person name="Viragh M."/>
            <person name="Kuo A."/>
            <person name="Thoen E."/>
            <person name="Andreopoulos B."/>
            <person name="Lu D."/>
            <person name="Skrede I."/>
            <person name="Drula E."/>
            <person name="Henrissat B."/>
            <person name="Morin E."/>
            <person name="Kohler A."/>
            <person name="Barry K."/>
            <person name="LaButti K."/>
            <person name="Morin E."/>
            <person name="Salamov A."/>
            <person name="Lipzen A."/>
            <person name="Mereny Z."/>
            <person name="Hegedus B."/>
            <person name="Baldrian P."/>
            <person name="Stursova M."/>
            <person name="Weitz H."/>
            <person name="Taylor A."/>
            <person name="Grigoriev I.V."/>
            <person name="Nagy L.G."/>
            <person name="Martin F."/>
            <person name="Kauserud H."/>
        </authorList>
    </citation>
    <scope>NUCLEOTIDE SEQUENCE</scope>
    <source>
        <strain evidence="1">CBHHK002</strain>
    </source>
</reference>
<proteinExistence type="predicted"/>
<protein>
    <submittedName>
        <fullName evidence="1">Uncharacterized protein</fullName>
    </submittedName>
</protein>
<feature type="non-terminal residue" evidence="1">
    <location>
        <position position="1"/>
    </location>
</feature>
<sequence>MGVMYAHMCALRAGSGCAIYVTAPSFVCVARASEAAGPGAMRLGCAYLMLDVPAPHQRHRVCCRSARCGCPRCDARYALRHWSARAVGSCPYVGCGRWWDPRRAAPLAARRAAPLAARRARHVAHRWLLHRVHCQSATGSRPARIGTQDGEQREDRVRVREGRKWEGGWRTEEWVVYPLPAHCARGV</sequence>
<gene>
    <name evidence="1" type="ORF">DFH08DRAFT_420445</name>
</gene>
<dbReference type="Proteomes" id="UP001218218">
    <property type="component" value="Unassembled WGS sequence"/>
</dbReference>
<organism evidence="1 2">
    <name type="scientific">Mycena albidolilacea</name>
    <dbReference type="NCBI Taxonomy" id="1033008"/>
    <lineage>
        <taxon>Eukaryota</taxon>
        <taxon>Fungi</taxon>
        <taxon>Dikarya</taxon>
        <taxon>Basidiomycota</taxon>
        <taxon>Agaricomycotina</taxon>
        <taxon>Agaricomycetes</taxon>
        <taxon>Agaricomycetidae</taxon>
        <taxon>Agaricales</taxon>
        <taxon>Marasmiineae</taxon>
        <taxon>Mycenaceae</taxon>
        <taxon>Mycena</taxon>
    </lineage>
</organism>
<accession>A0AAD6ZCT2</accession>
<name>A0AAD6ZCT2_9AGAR</name>
<comment type="caution">
    <text evidence="1">The sequence shown here is derived from an EMBL/GenBank/DDBJ whole genome shotgun (WGS) entry which is preliminary data.</text>
</comment>
<dbReference type="AlphaFoldDB" id="A0AAD6ZCT2"/>
<dbReference type="EMBL" id="JARIHO010000061">
    <property type="protein sequence ID" value="KAJ7315585.1"/>
    <property type="molecule type" value="Genomic_DNA"/>
</dbReference>
<evidence type="ECO:0000313" key="2">
    <source>
        <dbReference type="Proteomes" id="UP001218218"/>
    </source>
</evidence>